<accession>A0A916QGN5</accession>
<proteinExistence type="predicted"/>
<keyword evidence="2" id="KW-1185">Reference proteome</keyword>
<reference evidence="1" key="2">
    <citation type="journal article" date="2021" name="Data Brief">
        <title>Draft genome sequence data of the facultative, thermophilic, xylanolytic bacterium Paenibacillus sp. strain DA-C8.</title>
        <authorList>
            <person name="Chhe C."/>
            <person name="Uke A."/>
            <person name="Baramee S."/>
            <person name="Ungkulpasvich U."/>
            <person name="Tachaapaikoon C."/>
            <person name="Pason P."/>
            <person name="Waeonukul R."/>
            <person name="Ratanakhanokchai K."/>
            <person name="Kosugi A."/>
        </authorList>
    </citation>
    <scope>NUCLEOTIDE SEQUENCE</scope>
    <source>
        <strain evidence="1">DA-C8</strain>
    </source>
</reference>
<reference evidence="1" key="1">
    <citation type="submission" date="2020-08" db="EMBL/GenBank/DDBJ databases">
        <authorList>
            <person name="Uke A."/>
            <person name="Chhe C."/>
            <person name="Baramee S."/>
            <person name="Kosugi A."/>
        </authorList>
    </citation>
    <scope>NUCLEOTIDE SEQUENCE</scope>
    <source>
        <strain evidence="1">DA-C8</strain>
    </source>
</reference>
<sequence>MITACMNILQRWSNTTAEFNQCSYGQAPKPNAMSDGGVPFFRLHMSMRHKVEYRFWV</sequence>
<name>A0A916QGN5_9BACL</name>
<dbReference type="AlphaFoldDB" id="A0A916QGN5"/>
<gene>
    <name evidence="1" type="ORF">PRECH8_19690</name>
</gene>
<dbReference type="Proteomes" id="UP000654993">
    <property type="component" value="Unassembled WGS sequence"/>
</dbReference>
<protein>
    <submittedName>
        <fullName evidence="1">Uncharacterized protein</fullName>
    </submittedName>
</protein>
<evidence type="ECO:0000313" key="1">
    <source>
        <dbReference type="EMBL" id="GFR38673.1"/>
    </source>
</evidence>
<dbReference type="EMBL" id="BMAQ01000022">
    <property type="protein sequence ID" value="GFR38673.1"/>
    <property type="molecule type" value="Genomic_DNA"/>
</dbReference>
<comment type="caution">
    <text evidence="1">The sequence shown here is derived from an EMBL/GenBank/DDBJ whole genome shotgun (WGS) entry which is preliminary data.</text>
</comment>
<organism evidence="1 2">
    <name type="scientific">Insulibacter thermoxylanivorax</name>
    <dbReference type="NCBI Taxonomy" id="2749268"/>
    <lineage>
        <taxon>Bacteria</taxon>
        <taxon>Bacillati</taxon>
        <taxon>Bacillota</taxon>
        <taxon>Bacilli</taxon>
        <taxon>Bacillales</taxon>
        <taxon>Paenibacillaceae</taxon>
        <taxon>Insulibacter</taxon>
    </lineage>
</organism>
<evidence type="ECO:0000313" key="2">
    <source>
        <dbReference type="Proteomes" id="UP000654993"/>
    </source>
</evidence>